<feature type="region of interest" description="Disordered" evidence="5">
    <location>
        <begin position="413"/>
        <end position="463"/>
    </location>
</feature>
<keyword evidence="4 6" id="KW-0472">Membrane</keyword>
<dbReference type="EMBL" id="VIBQ01000013">
    <property type="protein sequence ID" value="KAB8346266.1"/>
    <property type="molecule type" value="Genomic_DNA"/>
</dbReference>
<name>A0A5N6KUV3_9ROSI</name>
<evidence type="ECO:0000313" key="7">
    <source>
        <dbReference type="EMBL" id="KAB8346266.1"/>
    </source>
</evidence>
<keyword evidence="3 6" id="KW-1133">Transmembrane helix</keyword>
<dbReference type="GO" id="GO:0006890">
    <property type="term" value="P:retrograde vesicle-mediated transport, Golgi to endoplasmic reticulum"/>
    <property type="evidence" value="ECO:0007669"/>
    <property type="project" value="InterPro"/>
</dbReference>
<feature type="region of interest" description="Disordered" evidence="5">
    <location>
        <begin position="358"/>
        <end position="400"/>
    </location>
</feature>
<dbReference type="Gene3D" id="1.20.1540.10">
    <property type="entry name" value="Rhomboid-like"/>
    <property type="match status" value="1"/>
</dbReference>
<evidence type="ECO:0000256" key="2">
    <source>
        <dbReference type="ARBA" id="ARBA00022692"/>
    </source>
</evidence>
<keyword evidence="2 6" id="KW-0812">Transmembrane</keyword>
<evidence type="ECO:0000256" key="6">
    <source>
        <dbReference type="SAM" id="Phobius"/>
    </source>
</evidence>
<dbReference type="PANTHER" id="PTHR13377">
    <property type="entry name" value="PLACENTAL PROTEIN 6"/>
    <property type="match status" value="1"/>
</dbReference>
<dbReference type="FunFam" id="1.20.1540.10:FF:000004">
    <property type="entry name" value="Transmembrane protein 115"/>
    <property type="match status" value="1"/>
</dbReference>
<protein>
    <submittedName>
        <fullName evidence="7">Uncharacterized protein</fullName>
    </submittedName>
</protein>
<comment type="caution">
    <text evidence="7">The sequence shown here is derived from an EMBL/GenBank/DDBJ whole genome shotgun (WGS) entry which is preliminary data.</text>
</comment>
<feature type="compositionally biased region" description="Polar residues" evidence="5">
    <location>
        <begin position="417"/>
        <end position="430"/>
    </location>
</feature>
<keyword evidence="8" id="KW-1185">Reference proteome</keyword>
<gene>
    <name evidence="7" type="ORF">FH972_023310</name>
</gene>
<dbReference type="AlphaFoldDB" id="A0A5N6KUV3"/>
<dbReference type="SMART" id="SM01160">
    <property type="entry name" value="DUF1751"/>
    <property type="match status" value="1"/>
</dbReference>
<accession>A0A5N6KUV3</accession>
<dbReference type="Proteomes" id="UP000327013">
    <property type="component" value="Unassembled WGS sequence"/>
</dbReference>
<reference evidence="7 8" key="1">
    <citation type="submission" date="2019-06" db="EMBL/GenBank/DDBJ databases">
        <title>A chromosomal-level reference genome of Carpinus fangiana (Coryloideae, Betulaceae).</title>
        <authorList>
            <person name="Yang X."/>
            <person name="Wang Z."/>
            <person name="Zhang L."/>
            <person name="Hao G."/>
            <person name="Liu J."/>
            <person name="Yang Y."/>
        </authorList>
    </citation>
    <scope>NUCLEOTIDE SEQUENCE [LARGE SCALE GENOMIC DNA]</scope>
    <source>
        <strain evidence="7">Cfa_2016G</strain>
        <tissue evidence="7">Leaf</tissue>
    </source>
</reference>
<comment type="subcellular location">
    <subcellularLocation>
        <location evidence="1">Membrane</location>
        <topology evidence="1">Multi-pass membrane protein</topology>
    </subcellularLocation>
</comment>
<sequence length="463" mass="49910">MRREDAPMRRRGGGTRGRGAKCGLAQGAGLAGANSAHVVRAGGGTWCGECHVHCWRAPPAAADSTCVQSAQREVPPVISTMSTRINIPPLTRGLLGSLVLFTALNAAARYRSWQVDRTHPVGSREYYAPYLTIVPSESLKYPWVIATSTLIEQNVFGLLFTGTTLFYGGRYLERAWSSTEYLKFISLISVIPNVLAFLIYITLSKLSQNRGLVTTSISGGISIQSAFIVAFKQLVPEHTVSLARGAIRARVKHFPAIFLLANTISGILLGTDTAMVLAWLGFFTSWIYLRFFRISPALTTSSTGEGSLLVGDASDTFSFASFFPDVAQPVISTVTDAIYEVLVAINLCAPFTDEDVDTGNEQAAARGEGGLPSLLNPNSRSAGRGSGGSGGSATREEAERRRQLALRALDERLQAATVKQPTVNQSQSLGETAYEPDLDRRDPVSSTEVERELEPETKEANAN</sequence>
<evidence type="ECO:0000313" key="8">
    <source>
        <dbReference type="Proteomes" id="UP000327013"/>
    </source>
</evidence>
<dbReference type="Pfam" id="PF08551">
    <property type="entry name" value="DUF1751"/>
    <property type="match status" value="1"/>
</dbReference>
<feature type="compositionally biased region" description="Basic and acidic residues" evidence="5">
    <location>
        <begin position="437"/>
        <end position="463"/>
    </location>
</feature>
<dbReference type="OrthoDB" id="73612at2759"/>
<dbReference type="GO" id="GO:0016020">
    <property type="term" value="C:membrane"/>
    <property type="evidence" value="ECO:0007669"/>
    <property type="project" value="UniProtKB-SubCell"/>
</dbReference>
<dbReference type="GO" id="GO:0005794">
    <property type="term" value="C:Golgi apparatus"/>
    <property type="evidence" value="ECO:0007669"/>
    <property type="project" value="TreeGrafter"/>
</dbReference>
<dbReference type="InterPro" id="IPR013861">
    <property type="entry name" value="TMEM115/Pdh1/Rbl19"/>
</dbReference>
<organism evidence="7 8">
    <name type="scientific">Carpinus fangiana</name>
    <dbReference type="NCBI Taxonomy" id="176857"/>
    <lineage>
        <taxon>Eukaryota</taxon>
        <taxon>Viridiplantae</taxon>
        <taxon>Streptophyta</taxon>
        <taxon>Embryophyta</taxon>
        <taxon>Tracheophyta</taxon>
        <taxon>Spermatophyta</taxon>
        <taxon>Magnoliopsida</taxon>
        <taxon>eudicotyledons</taxon>
        <taxon>Gunneridae</taxon>
        <taxon>Pentapetalae</taxon>
        <taxon>rosids</taxon>
        <taxon>fabids</taxon>
        <taxon>Fagales</taxon>
        <taxon>Betulaceae</taxon>
        <taxon>Carpinus</taxon>
    </lineage>
</organism>
<feature type="transmembrane region" description="Helical" evidence="6">
    <location>
        <begin position="256"/>
        <end position="289"/>
    </location>
</feature>
<proteinExistence type="predicted"/>
<dbReference type="SUPFAM" id="SSF144091">
    <property type="entry name" value="Rhomboid-like"/>
    <property type="match status" value="1"/>
</dbReference>
<dbReference type="PANTHER" id="PTHR13377:SF3">
    <property type="entry name" value="TRANSMEMBRANE PROTEIN 115"/>
    <property type="match status" value="1"/>
</dbReference>
<feature type="transmembrane region" description="Helical" evidence="6">
    <location>
        <begin position="215"/>
        <end position="235"/>
    </location>
</feature>
<evidence type="ECO:0000256" key="1">
    <source>
        <dbReference type="ARBA" id="ARBA00004141"/>
    </source>
</evidence>
<evidence type="ECO:0000256" key="4">
    <source>
        <dbReference type="ARBA" id="ARBA00023136"/>
    </source>
</evidence>
<feature type="transmembrane region" description="Helical" evidence="6">
    <location>
        <begin position="181"/>
        <end position="203"/>
    </location>
</feature>
<evidence type="ECO:0000256" key="5">
    <source>
        <dbReference type="SAM" id="MobiDB-lite"/>
    </source>
</evidence>
<evidence type="ECO:0000256" key="3">
    <source>
        <dbReference type="ARBA" id="ARBA00022989"/>
    </source>
</evidence>
<dbReference type="InterPro" id="IPR035952">
    <property type="entry name" value="Rhomboid-like_sf"/>
</dbReference>